<dbReference type="InterPro" id="IPR012382">
    <property type="entry name" value="CobI/CbiL"/>
</dbReference>
<name>A0A519BM62_9DELT</name>
<evidence type="ECO:0000313" key="4">
    <source>
        <dbReference type="EMBL" id="RZD18344.1"/>
    </source>
</evidence>
<dbReference type="PANTHER" id="PTHR43467:SF2">
    <property type="entry name" value="COBALT-PRECORRIN-2 C(20)-METHYLTRANSFERASE"/>
    <property type="match status" value="1"/>
</dbReference>
<keyword evidence="2" id="KW-0169">Cobalamin biosynthesis</keyword>
<gene>
    <name evidence="4" type="ORF">EVG15_06270</name>
</gene>
<dbReference type="CDD" id="cd11645">
    <property type="entry name" value="Precorrin_2_C20_MT"/>
    <property type="match status" value="1"/>
</dbReference>
<dbReference type="SUPFAM" id="SSF53790">
    <property type="entry name" value="Tetrapyrrole methylase"/>
    <property type="match status" value="1"/>
</dbReference>
<evidence type="ECO:0000256" key="1">
    <source>
        <dbReference type="ARBA" id="ARBA00004953"/>
    </source>
</evidence>
<dbReference type="Gene3D" id="3.40.1010.10">
    <property type="entry name" value="Cobalt-precorrin-4 Transmethylase, Domain 1"/>
    <property type="match status" value="1"/>
</dbReference>
<dbReference type="Pfam" id="PF00590">
    <property type="entry name" value="TP_methylase"/>
    <property type="match status" value="1"/>
</dbReference>
<protein>
    <recommendedName>
        <fullName evidence="3">Tetrapyrrole methylase domain-containing protein</fullName>
    </recommendedName>
</protein>
<evidence type="ECO:0000256" key="2">
    <source>
        <dbReference type="ARBA" id="ARBA00022573"/>
    </source>
</evidence>
<dbReference type="Proteomes" id="UP000319296">
    <property type="component" value="Unassembled WGS sequence"/>
</dbReference>
<dbReference type="PANTHER" id="PTHR43467">
    <property type="entry name" value="COBALT-PRECORRIN-2 C(20)-METHYLTRANSFERASE"/>
    <property type="match status" value="1"/>
</dbReference>
<dbReference type="EMBL" id="SGBB01000010">
    <property type="protein sequence ID" value="RZD18344.1"/>
    <property type="molecule type" value="Genomic_DNA"/>
</dbReference>
<dbReference type="AlphaFoldDB" id="A0A519BM62"/>
<evidence type="ECO:0000313" key="5">
    <source>
        <dbReference type="Proteomes" id="UP000319296"/>
    </source>
</evidence>
<evidence type="ECO:0000259" key="3">
    <source>
        <dbReference type="Pfam" id="PF00590"/>
    </source>
</evidence>
<dbReference type="GO" id="GO:0009236">
    <property type="term" value="P:cobalamin biosynthetic process"/>
    <property type="evidence" value="ECO:0007669"/>
    <property type="project" value="UniProtKB-KW"/>
</dbReference>
<dbReference type="GO" id="GO:0030788">
    <property type="term" value="F:precorrin-2 C20-methyltransferase activity"/>
    <property type="evidence" value="ECO:0007669"/>
    <property type="project" value="InterPro"/>
</dbReference>
<proteinExistence type="predicted"/>
<sequence length="258" mass="29500">MIINNFLLNIVGVGPGDPDLITVKAVKALKGSDYVFYPKVLYSNNNFALEILKDNLINIDDSKLIPLEIEMKKNFNLNKRLYDENALKIFQKLKKNYVCSYITIGDPVFYSTYAELYKSLKQLANNENISLNINIISGISSLSYFLSLIKEPYIIKKSSVLITVPIGKTDSELESEVNFINSAKDKPSIIMYMKAGNYIYGILDIYKKMFYNDFKNGKLKFYILEKSQLHDNIDLDVLVSDDFSPFDYFSILAAIFIS</sequence>
<comment type="pathway">
    <text evidence="1">Cofactor biosynthesis; adenosylcobalamin biosynthesis.</text>
</comment>
<accession>A0A519BM62</accession>
<feature type="domain" description="Tetrapyrrole methylase" evidence="3">
    <location>
        <begin position="8"/>
        <end position="209"/>
    </location>
</feature>
<organism evidence="4 5">
    <name type="scientific">Candidatus Acididesulfobacter diazotrophicus</name>
    <dbReference type="NCBI Taxonomy" id="2597226"/>
    <lineage>
        <taxon>Bacteria</taxon>
        <taxon>Deltaproteobacteria</taxon>
        <taxon>Candidatus Acidulodesulfobacterales</taxon>
        <taxon>Candidatus Acididesulfobacter</taxon>
    </lineage>
</organism>
<comment type="caution">
    <text evidence="4">The sequence shown here is derived from an EMBL/GenBank/DDBJ whole genome shotgun (WGS) entry which is preliminary data.</text>
</comment>
<reference evidence="4 5" key="1">
    <citation type="journal article" date="2019" name="ISME J.">
        <title>Insights into ecological role of a new deltaproteobacterial order Candidatus Acidulodesulfobacterales by metagenomics and metatranscriptomics.</title>
        <authorList>
            <person name="Tan S."/>
            <person name="Liu J."/>
            <person name="Fang Y."/>
            <person name="Hedlund B.P."/>
            <person name="Lian Z.H."/>
            <person name="Huang L.Y."/>
            <person name="Li J.T."/>
            <person name="Huang L.N."/>
            <person name="Li W.J."/>
            <person name="Jiang H.C."/>
            <person name="Dong H.L."/>
            <person name="Shu W.S."/>
        </authorList>
    </citation>
    <scope>NUCLEOTIDE SEQUENCE [LARGE SCALE GENOMIC DNA]</scope>
    <source>
        <strain evidence="4">AP1</strain>
    </source>
</reference>
<dbReference type="InterPro" id="IPR014777">
    <property type="entry name" value="4pyrrole_Mease_sub1"/>
</dbReference>
<dbReference type="InterPro" id="IPR000878">
    <property type="entry name" value="4pyrrol_Mease"/>
</dbReference>
<dbReference type="InterPro" id="IPR035996">
    <property type="entry name" value="4pyrrol_Methylase_sf"/>
</dbReference>